<evidence type="ECO:0000256" key="1">
    <source>
        <dbReference type="SAM" id="MobiDB-lite"/>
    </source>
</evidence>
<name>A0AB34ISL5_PRYPA</name>
<evidence type="ECO:0000259" key="2">
    <source>
        <dbReference type="PROSITE" id="PS51746"/>
    </source>
</evidence>
<evidence type="ECO:0000313" key="4">
    <source>
        <dbReference type="Proteomes" id="UP001515480"/>
    </source>
</evidence>
<gene>
    <name evidence="3" type="ORF">AB1Y20_008488</name>
</gene>
<feature type="region of interest" description="Disordered" evidence="1">
    <location>
        <begin position="1"/>
        <end position="74"/>
    </location>
</feature>
<reference evidence="3 4" key="1">
    <citation type="journal article" date="2024" name="Science">
        <title>Giant polyketide synthase enzymes in the biosynthesis of giant marine polyether toxins.</title>
        <authorList>
            <person name="Fallon T.R."/>
            <person name="Shende V.V."/>
            <person name="Wierzbicki I.H."/>
            <person name="Pendleton A.L."/>
            <person name="Watervoot N.F."/>
            <person name="Auber R.P."/>
            <person name="Gonzalez D.J."/>
            <person name="Wisecaver J.H."/>
            <person name="Moore B.S."/>
        </authorList>
    </citation>
    <scope>NUCLEOTIDE SEQUENCE [LARGE SCALE GENOMIC DNA]</scope>
    <source>
        <strain evidence="3 4">12B1</strain>
    </source>
</reference>
<dbReference type="SMART" id="SM00331">
    <property type="entry name" value="PP2C_SIG"/>
    <property type="match status" value="1"/>
</dbReference>
<accession>A0AB34ISL5</accession>
<feature type="compositionally biased region" description="Basic and acidic residues" evidence="1">
    <location>
        <begin position="259"/>
        <end position="268"/>
    </location>
</feature>
<dbReference type="InterPro" id="IPR015655">
    <property type="entry name" value="PP2C"/>
</dbReference>
<keyword evidence="4" id="KW-1185">Reference proteome</keyword>
<feature type="domain" description="PPM-type phosphatase" evidence="2">
    <location>
        <begin position="120"/>
        <end position="400"/>
    </location>
</feature>
<feature type="compositionally biased region" description="Low complexity" evidence="1">
    <location>
        <begin position="1"/>
        <end position="10"/>
    </location>
</feature>
<dbReference type="AlphaFoldDB" id="A0AB34ISL5"/>
<feature type="compositionally biased region" description="Polar residues" evidence="1">
    <location>
        <begin position="23"/>
        <end position="32"/>
    </location>
</feature>
<dbReference type="Gene3D" id="3.60.40.10">
    <property type="entry name" value="PPM-type phosphatase domain"/>
    <property type="match status" value="1"/>
</dbReference>
<dbReference type="InterPro" id="IPR001932">
    <property type="entry name" value="PPM-type_phosphatase-like_dom"/>
</dbReference>
<feature type="region of interest" description="Disordered" evidence="1">
    <location>
        <begin position="242"/>
        <end position="268"/>
    </location>
</feature>
<sequence length="407" mass="42934">MSRAANLAAARLERSANRNSARKAQTTSSSYGSFWMPSSGEGSPGAGRSACANLSPPEDLDQLNLSPPSPPSVTRGAFAARNSVVWDDEHSPSSSSSSAGTGTALSELGLPEITPTKSPAFSVASIEGALHENHDKGATVILKDRTCLFAVLDGHGASGAGVSGFCCRNLLASVAAALGKGMAVDESITKAFADTAAALKASAVDSRFSGSTAVLCVLRHTPEGRKLSTGWVGDSRALIGRSRAKGPPRENLTAVPLTTDHKPSDPKEKQRLQQIKAIVRPSRVQHPLTGTFIEVGCERVWDSSQIYGVAMSRALGDLQVHPYIIPVPDITTQLLDDKDCLLVLASDGVWDVMQNNEVLSRAVSGTPQVAATHIANEAAKRWDVQMPGRRDDVTVVLVDLTHQDMRA</sequence>
<proteinExistence type="predicted"/>
<dbReference type="PANTHER" id="PTHR47992">
    <property type="entry name" value="PROTEIN PHOSPHATASE"/>
    <property type="match status" value="1"/>
</dbReference>
<dbReference type="InterPro" id="IPR036457">
    <property type="entry name" value="PPM-type-like_dom_sf"/>
</dbReference>
<protein>
    <recommendedName>
        <fullName evidence="2">PPM-type phosphatase domain-containing protein</fullName>
    </recommendedName>
</protein>
<dbReference type="SMART" id="SM00332">
    <property type="entry name" value="PP2Cc"/>
    <property type="match status" value="1"/>
</dbReference>
<feature type="region of interest" description="Disordered" evidence="1">
    <location>
        <begin position="87"/>
        <end position="113"/>
    </location>
</feature>
<dbReference type="CDD" id="cd00143">
    <property type="entry name" value="PP2Cc"/>
    <property type="match status" value="1"/>
</dbReference>
<organism evidence="3 4">
    <name type="scientific">Prymnesium parvum</name>
    <name type="common">Toxic golden alga</name>
    <dbReference type="NCBI Taxonomy" id="97485"/>
    <lineage>
        <taxon>Eukaryota</taxon>
        <taxon>Haptista</taxon>
        <taxon>Haptophyta</taxon>
        <taxon>Prymnesiophyceae</taxon>
        <taxon>Prymnesiales</taxon>
        <taxon>Prymnesiaceae</taxon>
        <taxon>Prymnesium</taxon>
    </lineage>
</organism>
<dbReference type="Pfam" id="PF00481">
    <property type="entry name" value="PP2C"/>
    <property type="match status" value="1"/>
</dbReference>
<dbReference type="SUPFAM" id="SSF81606">
    <property type="entry name" value="PP2C-like"/>
    <property type="match status" value="1"/>
</dbReference>
<evidence type="ECO:0000313" key="3">
    <source>
        <dbReference type="EMBL" id="KAL1504709.1"/>
    </source>
</evidence>
<dbReference type="Proteomes" id="UP001515480">
    <property type="component" value="Unassembled WGS sequence"/>
</dbReference>
<dbReference type="EMBL" id="JBGBPQ010000019">
    <property type="protein sequence ID" value="KAL1504709.1"/>
    <property type="molecule type" value="Genomic_DNA"/>
</dbReference>
<dbReference type="GO" id="GO:0004722">
    <property type="term" value="F:protein serine/threonine phosphatase activity"/>
    <property type="evidence" value="ECO:0007669"/>
    <property type="project" value="InterPro"/>
</dbReference>
<dbReference type="PROSITE" id="PS51746">
    <property type="entry name" value="PPM_2"/>
    <property type="match status" value="1"/>
</dbReference>
<comment type="caution">
    <text evidence="3">The sequence shown here is derived from an EMBL/GenBank/DDBJ whole genome shotgun (WGS) entry which is preliminary data.</text>
</comment>